<evidence type="ECO:0000259" key="7">
    <source>
        <dbReference type="SMART" id="SM00382"/>
    </source>
</evidence>
<organism evidence="8">
    <name type="scientific">Arcella intermedia</name>
    <dbReference type="NCBI Taxonomy" id="1963864"/>
    <lineage>
        <taxon>Eukaryota</taxon>
        <taxon>Amoebozoa</taxon>
        <taxon>Tubulinea</taxon>
        <taxon>Elardia</taxon>
        <taxon>Arcellinida</taxon>
        <taxon>Sphaerothecina</taxon>
        <taxon>Arcellidae</taxon>
        <taxon>Arcella</taxon>
    </lineage>
</organism>
<dbReference type="FunFam" id="3.40.50.300:FF:000107">
    <property type="entry name" value="Replication factor C subunit 4"/>
    <property type="match status" value="1"/>
</dbReference>
<sequence length="340" mass="38264">MEPRKEVSAEKEKKGGLELPWVEKYRPTQCTDIVGNEEAVTRLRIIAKEGNLPNIIITGPPGIGKTTSVLCLAHELLGDAAKDGVLELNASDERGINVVREQIKLFARKKLTLPPGRHKLIILDEADSMTTPAQQALRRIMEEYSRTTRFALACNYSNKVIEPIQSRCAILRFTKLSDAEILFRLKQIVELEKVKYSDEGLEAILFTANGDMRQAINNLQSTHSGFEFVSPDNVFKVCDQPHPEKLQTIVDHCSKGEMRDAMRVMKDFLWDKGYSSLDIISTMFKVVKNSQLPEYLKLEYMKEIGFVHKNALSGCGSLIQISGLLAKLCRVAKQSQNKIN</sequence>
<evidence type="ECO:0000256" key="5">
    <source>
        <dbReference type="ARBA" id="ARBA00022840"/>
    </source>
</evidence>
<dbReference type="NCBIfam" id="NF001679">
    <property type="entry name" value="PRK00440.1"/>
    <property type="match status" value="1"/>
</dbReference>
<dbReference type="InterPro" id="IPR003593">
    <property type="entry name" value="AAA+_ATPase"/>
</dbReference>
<dbReference type="GO" id="GO:0005634">
    <property type="term" value="C:nucleus"/>
    <property type="evidence" value="ECO:0007669"/>
    <property type="project" value="UniProtKB-SubCell"/>
</dbReference>
<keyword evidence="3" id="KW-0235">DNA replication</keyword>
<dbReference type="InterPro" id="IPR003959">
    <property type="entry name" value="ATPase_AAA_core"/>
</dbReference>
<dbReference type="CDD" id="cd18140">
    <property type="entry name" value="HLD_clamp_RFC"/>
    <property type="match status" value="1"/>
</dbReference>
<dbReference type="InterPro" id="IPR027417">
    <property type="entry name" value="P-loop_NTPase"/>
</dbReference>
<dbReference type="GO" id="GO:0005524">
    <property type="term" value="F:ATP binding"/>
    <property type="evidence" value="ECO:0007669"/>
    <property type="project" value="UniProtKB-KW"/>
</dbReference>
<evidence type="ECO:0000256" key="2">
    <source>
        <dbReference type="ARBA" id="ARBA00005378"/>
    </source>
</evidence>
<keyword evidence="6" id="KW-0539">Nucleus</keyword>
<dbReference type="InterPro" id="IPR047854">
    <property type="entry name" value="RFC_lid"/>
</dbReference>
<comment type="subcellular location">
    <subcellularLocation>
        <location evidence="1">Nucleus</location>
    </subcellularLocation>
</comment>
<proteinExistence type="inferred from homology"/>
<dbReference type="CDD" id="cd00009">
    <property type="entry name" value="AAA"/>
    <property type="match status" value="1"/>
</dbReference>
<accession>A0A6B2L8P7</accession>
<dbReference type="GO" id="GO:0016887">
    <property type="term" value="F:ATP hydrolysis activity"/>
    <property type="evidence" value="ECO:0007669"/>
    <property type="project" value="InterPro"/>
</dbReference>
<dbReference type="GO" id="GO:0003689">
    <property type="term" value="F:DNA clamp loader activity"/>
    <property type="evidence" value="ECO:0007669"/>
    <property type="project" value="TreeGrafter"/>
</dbReference>
<evidence type="ECO:0000256" key="6">
    <source>
        <dbReference type="ARBA" id="ARBA00023242"/>
    </source>
</evidence>
<dbReference type="Pfam" id="PF08542">
    <property type="entry name" value="Rep_fac_C"/>
    <property type="match status" value="1"/>
</dbReference>
<dbReference type="FunFam" id="1.10.8.60:FF:000012">
    <property type="entry name" value="Replication factor C subunit 4"/>
    <property type="match status" value="1"/>
</dbReference>
<dbReference type="EMBL" id="GIBP01004395">
    <property type="protein sequence ID" value="NDV33364.1"/>
    <property type="molecule type" value="Transcribed_RNA"/>
</dbReference>
<dbReference type="InterPro" id="IPR008921">
    <property type="entry name" value="DNA_pol3_clamp-load_cplx_C"/>
</dbReference>
<dbReference type="PANTHER" id="PTHR11669:SF5">
    <property type="entry name" value="REPLICATION FACTOR C SUBUNIT 2"/>
    <property type="match status" value="1"/>
</dbReference>
<keyword evidence="4" id="KW-0547">Nucleotide-binding</keyword>
<feature type="domain" description="AAA+ ATPase" evidence="7">
    <location>
        <begin position="51"/>
        <end position="183"/>
    </location>
</feature>
<evidence type="ECO:0000313" key="8">
    <source>
        <dbReference type="EMBL" id="NDV33364.1"/>
    </source>
</evidence>
<dbReference type="GO" id="GO:0006261">
    <property type="term" value="P:DNA-templated DNA replication"/>
    <property type="evidence" value="ECO:0007669"/>
    <property type="project" value="TreeGrafter"/>
</dbReference>
<evidence type="ECO:0000256" key="4">
    <source>
        <dbReference type="ARBA" id="ARBA00022741"/>
    </source>
</evidence>
<dbReference type="Gene3D" id="3.40.50.300">
    <property type="entry name" value="P-loop containing nucleotide triphosphate hydrolases"/>
    <property type="match status" value="1"/>
</dbReference>
<dbReference type="GO" id="GO:0006281">
    <property type="term" value="P:DNA repair"/>
    <property type="evidence" value="ECO:0007669"/>
    <property type="project" value="TreeGrafter"/>
</dbReference>
<dbReference type="Gene3D" id="1.10.8.60">
    <property type="match status" value="1"/>
</dbReference>
<evidence type="ECO:0000256" key="1">
    <source>
        <dbReference type="ARBA" id="ARBA00004123"/>
    </source>
</evidence>
<reference evidence="8" key="1">
    <citation type="journal article" date="2020" name="J. Eukaryot. Microbiol.">
        <title>De novo Sequencing, Assembly and Annotation of the Transcriptome for the Free-Living Testate Amoeba Arcella intermedia.</title>
        <authorList>
            <person name="Ribeiro G.M."/>
            <person name="Porfirio-Sousa A.L."/>
            <person name="Maurer-Alcala X.X."/>
            <person name="Katz L.A."/>
            <person name="Lahr D.J.G."/>
        </authorList>
    </citation>
    <scope>NUCLEOTIDE SEQUENCE</scope>
</reference>
<dbReference type="GO" id="GO:0003677">
    <property type="term" value="F:DNA binding"/>
    <property type="evidence" value="ECO:0007669"/>
    <property type="project" value="InterPro"/>
</dbReference>
<keyword evidence="5" id="KW-0067">ATP-binding</keyword>
<dbReference type="AlphaFoldDB" id="A0A6B2L8P7"/>
<protein>
    <recommendedName>
        <fullName evidence="7">AAA+ ATPase domain-containing protein</fullName>
    </recommendedName>
</protein>
<dbReference type="Pfam" id="PF00004">
    <property type="entry name" value="AAA"/>
    <property type="match status" value="1"/>
</dbReference>
<name>A0A6B2L8P7_9EUKA</name>
<dbReference type="Gene3D" id="1.20.272.10">
    <property type="match status" value="1"/>
</dbReference>
<evidence type="ECO:0000256" key="3">
    <source>
        <dbReference type="ARBA" id="ARBA00022705"/>
    </source>
</evidence>
<dbReference type="SMART" id="SM00382">
    <property type="entry name" value="AAA"/>
    <property type="match status" value="1"/>
</dbReference>
<comment type="similarity">
    <text evidence="2">Belongs to the activator 1 small subunits family.</text>
</comment>
<dbReference type="GO" id="GO:0005663">
    <property type="term" value="C:DNA replication factor C complex"/>
    <property type="evidence" value="ECO:0007669"/>
    <property type="project" value="TreeGrafter"/>
</dbReference>
<dbReference type="SUPFAM" id="SSF52540">
    <property type="entry name" value="P-loop containing nucleoside triphosphate hydrolases"/>
    <property type="match status" value="1"/>
</dbReference>
<dbReference type="InterPro" id="IPR050238">
    <property type="entry name" value="DNA_Rep/Repair_Clamp_Loader"/>
</dbReference>
<dbReference type="SUPFAM" id="SSF48019">
    <property type="entry name" value="post-AAA+ oligomerization domain-like"/>
    <property type="match status" value="1"/>
</dbReference>
<dbReference type="InterPro" id="IPR013748">
    <property type="entry name" value="Rep_factorC_C"/>
</dbReference>
<dbReference type="PANTHER" id="PTHR11669">
    <property type="entry name" value="REPLICATION FACTOR C / DNA POLYMERASE III GAMMA-TAU SUBUNIT"/>
    <property type="match status" value="1"/>
</dbReference>